<keyword evidence="4" id="KW-1185">Reference proteome</keyword>
<dbReference type="PANTHER" id="PTHR31573">
    <property type="entry name" value="ALPHA-KETOGLUTARATE-DEPENDENT DIOXYGENASE ALKB HOMOLOG 2"/>
    <property type="match status" value="1"/>
</dbReference>
<dbReference type="Gene3D" id="2.60.120.590">
    <property type="entry name" value="Alpha-ketoglutarate-dependent dioxygenase AlkB-like"/>
    <property type="match status" value="1"/>
</dbReference>
<evidence type="ECO:0000256" key="1">
    <source>
        <dbReference type="PIRSR" id="PIRSR632852-1"/>
    </source>
</evidence>
<dbReference type="PANTHER" id="PTHR31573:SF4">
    <property type="entry name" value="FE2OG DIOXYGENASE DOMAIN-CONTAINING PROTEIN"/>
    <property type="match status" value="1"/>
</dbReference>
<dbReference type="InterPro" id="IPR027450">
    <property type="entry name" value="AlkB-like"/>
</dbReference>
<accession>M2QYV0</accession>
<dbReference type="EMBL" id="KB445796">
    <property type="protein sequence ID" value="EMD37325.1"/>
    <property type="molecule type" value="Genomic_DNA"/>
</dbReference>
<evidence type="ECO:0000259" key="2">
    <source>
        <dbReference type="Pfam" id="PF13532"/>
    </source>
</evidence>
<name>M2QYV0_CERS8</name>
<dbReference type="STRING" id="914234.M2QYV0"/>
<dbReference type="GO" id="GO:0006307">
    <property type="term" value="P:DNA alkylation repair"/>
    <property type="evidence" value="ECO:0007669"/>
    <property type="project" value="TreeGrafter"/>
</dbReference>
<dbReference type="InterPro" id="IPR037151">
    <property type="entry name" value="AlkB-like_sf"/>
</dbReference>
<reference evidence="3 4" key="1">
    <citation type="journal article" date="2012" name="Proc. Natl. Acad. Sci. U.S.A.">
        <title>Comparative genomics of Ceriporiopsis subvermispora and Phanerochaete chrysosporium provide insight into selective ligninolysis.</title>
        <authorList>
            <person name="Fernandez-Fueyo E."/>
            <person name="Ruiz-Duenas F.J."/>
            <person name="Ferreira P."/>
            <person name="Floudas D."/>
            <person name="Hibbett D.S."/>
            <person name="Canessa P."/>
            <person name="Larrondo L.F."/>
            <person name="James T.Y."/>
            <person name="Seelenfreund D."/>
            <person name="Lobos S."/>
            <person name="Polanco R."/>
            <person name="Tello M."/>
            <person name="Honda Y."/>
            <person name="Watanabe T."/>
            <person name="Watanabe T."/>
            <person name="Ryu J.S."/>
            <person name="Kubicek C.P."/>
            <person name="Schmoll M."/>
            <person name="Gaskell J."/>
            <person name="Hammel K.E."/>
            <person name="St John F.J."/>
            <person name="Vanden Wymelenberg A."/>
            <person name="Sabat G."/>
            <person name="Splinter BonDurant S."/>
            <person name="Syed K."/>
            <person name="Yadav J.S."/>
            <person name="Doddapaneni H."/>
            <person name="Subramanian V."/>
            <person name="Lavin J.L."/>
            <person name="Oguiza J.A."/>
            <person name="Perez G."/>
            <person name="Pisabarro A.G."/>
            <person name="Ramirez L."/>
            <person name="Santoyo F."/>
            <person name="Master E."/>
            <person name="Coutinho P.M."/>
            <person name="Henrissat B."/>
            <person name="Lombard V."/>
            <person name="Magnuson J.K."/>
            <person name="Kuees U."/>
            <person name="Hori C."/>
            <person name="Igarashi K."/>
            <person name="Samejima M."/>
            <person name="Held B.W."/>
            <person name="Barry K.W."/>
            <person name="LaButti K.M."/>
            <person name="Lapidus A."/>
            <person name="Lindquist E.A."/>
            <person name="Lucas S.M."/>
            <person name="Riley R."/>
            <person name="Salamov A.A."/>
            <person name="Hoffmeister D."/>
            <person name="Schwenk D."/>
            <person name="Hadar Y."/>
            <person name="Yarden O."/>
            <person name="de Vries R.P."/>
            <person name="Wiebenga A."/>
            <person name="Stenlid J."/>
            <person name="Eastwood D."/>
            <person name="Grigoriev I.V."/>
            <person name="Berka R.M."/>
            <person name="Blanchette R.A."/>
            <person name="Kersten P."/>
            <person name="Martinez A.T."/>
            <person name="Vicuna R."/>
            <person name="Cullen D."/>
        </authorList>
    </citation>
    <scope>NUCLEOTIDE SEQUENCE [LARGE SCALE GENOMIC DNA]</scope>
    <source>
        <strain evidence="3 4">B</strain>
    </source>
</reference>
<dbReference type="HOGENOM" id="CLU_101046_0_0_1"/>
<dbReference type="InterPro" id="IPR032852">
    <property type="entry name" value="ALKBH2"/>
</dbReference>
<dbReference type="GO" id="GO:0035516">
    <property type="term" value="F:broad specificity oxidative DNA demethylase activity"/>
    <property type="evidence" value="ECO:0007669"/>
    <property type="project" value="TreeGrafter"/>
</dbReference>
<dbReference type="GO" id="GO:0008198">
    <property type="term" value="F:ferrous iron binding"/>
    <property type="evidence" value="ECO:0007669"/>
    <property type="project" value="TreeGrafter"/>
</dbReference>
<feature type="binding site" evidence="1">
    <location>
        <position position="175"/>
    </location>
    <ligand>
        <name>2-oxoglutarate</name>
        <dbReference type="ChEBI" id="CHEBI:16810"/>
    </ligand>
</feature>
<dbReference type="AlphaFoldDB" id="M2QYV0"/>
<evidence type="ECO:0000313" key="3">
    <source>
        <dbReference type="EMBL" id="EMD37325.1"/>
    </source>
</evidence>
<dbReference type="Proteomes" id="UP000016930">
    <property type="component" value="Unassembled WGS sequence"/>
</dbReference>
<dbReference type="Pfam" id="PF13532">
    <property type="entry name" value="2OG-FeII_Oxy_2"/>
    <property type="match status" value="1"/>
</dbReference>
<dbReference type="GO" id="GO:0051747">
    <property type="term" value="F:cytosine C-5 DNA demethylase activity"/>
    <property type="evidence" value="ECO:0007669"/>
    <property type="project" value="TreeGrafter"/>
</dbReference>
<feature type="binding site" evidence="1">
    <location>
        <position position="100"/>
    </location>
    <ligand>
        <name>2-oxoglutarate</name>
        <dbReference type="ChEBI" id="CHEBI:16810"/>
    </ligand>
</feature>
<dbReference type="SUPFAM" id="SSF51197">
    <property type="entry name" value="Clavaminate synthase-like"/>
    <property type="match status" value="1"/>
</dbReference>
<protein>
    <recommendedName>
        <fullName evidence="2">Alpha-ketoglutarate-dependent dioxygenase AlkB-like domain-containing protein</fullName>
    </recommendedName>
</protein>
<sequence length="216" mass="24077">MNTTASQIFQEYQRQAGTGELQFRRLPLRQHKCRGTLLTNYFSQNTGEPYQYVGGTAHTVPWDAASSAVHQARALIQERMSLIGMEPNRAQFNEILSAAYMEKQKMSFHSDSEKGLGPVVASLSLGSPAYMHFRLLAKYDAQSGNGLNRIALTLYLRHGDVLVMDGAGVQEFYEHTVMPVNFRIAATARWIEPSHSRILSLPSSPSPVFCGDRPTI</sequence>
<feature type="binding site" evidence="1">
    <location>
        <position position="109"/>
    </location>
    <ligand>
        <name>2-oxoglutarate</name>
        <dbReference type="ChEBI" id="CHEBI:16810"/>
    </ligand>
</feature>
<dbReference type="OrthoDB" id="2163491at2759"/>
<feature type="domain" description="Alpha-ketoglutarate-dependent dioxygenase AlkB-like" evidence="2">
    <location>
        <begin position="7"/>
        <end position="181"/>
    </location>
</feature>
<gene>
    <name evidence="3" type="ORF">CERSUDRAFT_49824</name>
</gene>
<proteinExistence type="predicted"/>
<evidence type="ECO:0000313" key="4">
    <source>
        <dbReference type="Proteomes" id="UP000016930"/>
    </source>
</evidence>
<organism evidence="3 4">
    <name type="scientific">Ceriporiopsis subvermispora (strain B)</name>
    <name type="common">White-rot fungus</name>
    <name type="synonym">Gelatoporia subvermispora</name>
    <dbReference type="NCBI Taxonomy" id="914234"/>
    <lineage>
        <taxon>Eukaryota</taxon>
        <taxon>Fungi</taxon>
        <taxon>Dikarya</taxon>
        <taxon>Basidiomycota</taxon>
        <taxon>Agaricomycotina</taxon>
        <taxon>Agaricomycetes</taxon>
        <taxon>Polyporales</taxon>
        <taxon>Gelatoporiaceae</taxon>
        <taxon>Gelatoporia</taxon>
    </lineage>
</organism>